<sequence>MRRCGGGAGKGLYVSLDVGSCDERSGKNLHFARTPTGAERKAPPRGLDACDVRGSKAGKQGRLWSRA</sequence>
<proteinExistence type="predicted"/>
<dbReference type="Proteomes" id="UP000479710">
    <property type="component" value="Unassembled WGS sequence"/>
</dbReference>
<evidence type="ECO:0000256" key="1">
    <source>
        <dbReference type="SAM" id="MobiDB-lite"/>
    </source>
</evidence>
<comment type="caution">
    <text evidence="2">The sequence shown here is derived from an EMBL/GenBank/DDBJ whole genome shotgun (WGS) entry which is preliminary data.</text>
</comment>
<reference evidence="2 3" key="1">
    <citation type="submission" date="2019-11" db="EMBL/GenBank/DDBJ databases">
        <title>Whole genome sequence of Oryza granulata.</title>
        <authorList>
            <person name="Li W."/>
        </authorList>
    </citation>
    <scope>NUCLEOTIDE SEQUENCE [LARGE SCALE GENOMIC DNA]</scope>
    <source>
        <strain evidence="3">cv. Menghai</strain>
        <tissue evidence="2">Leaf</tissue>
    </source>
</reference>
<feature type="region of interest" description="Disordered" evidence="1">
    <location>
        <begin position="25"/>
        <end position="67"/>
    </location>
</feature>
<keyword evidence="3" id="KW-1185">Reference proteome</keyword>
<accession>A0A6G1D252</accession>
<gene>
    <name evidence="2" type="ORF">E2562_011455</name>
</gene>
<name>A0A6G1D252_9ORYZ</name>
<dbReference type="AlphaFoldDB" id="A0A6G1D252"/>
<evidence type="ECO:0000313" key="3">
    <source>
        <dbReference type="Proteomes" id="UP000479710"/>
    </source>
</evidence>
<evidence type="ECO:0000313" key="2">
    <source>
        <dbReference type="EMBL" id="KAF0906461.1"/>
    </source>
</evidence>
<organism evidence="2 3">
    <name type="scientific">Oryza meyeriana var. granulata</name>
    <dbReference type="NCBI Taxonomy" id="110450"/>
    <lineage>
        <taxon>Eukaryota</taxon>
        <taxon>Viridiplantae</taxon>
        <taxon>Streptophyta</taxon>
        <taxon>Embryophyta</taxon>
        <taxon>Tracheophyta</taxon>
        <taxon>Spermatophyta</taxon>
        <taxon>Magnoliopsida</taxon>
        <taxon>Liliopsida</taxon>
        <taxon>Poales</taxon>
        <taxon>Poaceae</taxon>
        <taxon>BOP clade</taxon>
        <taxon>Oryzoideae</taxon>
        <taxon>Oryzeae</taxon>
        <taxon>Oryzinae</taxon>
        <taxon>Oryza</taxon>
        <taxon>Oryza meyeriana</taxon>
    </lineage>
</organism>
<feature type="compositionally biased region" description="Basic and acidic residues" evidence="1">
    <location>
        <begin position="38"/>
        <end position="54"/>
    </location>
</feature>
<protein>
    <submittedName>
        <fullName evidence="2">Uncharacterized protein</fullName>
    </submittedName>
</protein>
<dbReference type="EMBL" id="SPHZ02000007">
    <property type="protein sequence ID" value="KAF0906461.1"/>
    <property type="molecule type" value="Genomic_DNA"/>
</dbReference>